<accession>A0A7C1E8Y2</accession>
<protein>
    <recommendedName>
        <fullName evidence="2 4">Homoserine dehydrogenase</fullName>
        <shortName evidence="4">HDH</shortName>
        <ecNumber evidence="2 4">1.1.1.3</ecNumber>
    </recommendedName>
</protein>
<evidence type="ECO:0000256" key="5">
    <source>
        <dbReference type="PIRSR" id="PIRSR036497-1"/>
    </source>
</evidence>
<evidence type="ECO:0000256" key="2">
    <source>
        <dbReference type="ARBA" id="ARBA00013213"/>
    </source>
</evidence>
<feature type="binding site" evidence="6">
    <location>
        <position position="237"/>
    </location>
    <ligand>
        <name>L-homoserine</name>
        <dbReference type="ChEBI" id="CHEBI:57476"/>
    </ligand>
</feature>
<dbReference type="GO" id="GO:0009086">
    <property type="term" value="P:methionine biosynthetic process"/>
    <property type="evidence" value="ECO:0007669"/>
    <property type="project" value="UniProtKB-KW"/>
</dbReference>
<evidence type="ECO:0000313" key="8">
    <source>
        <dbReference type="EMBL" id="HDS11096.1"/>
    </source>
</evidence>
<evidence type="ECO:0000256" key="1">
    <source>
        <dbReference type="ARBA" id="ARBA00006753"/>
    </source>
</evidence>
<organism evidence="8">
    <name type="scientific">Fervidicoccus fontis</name>
    <dbReference type="NCBI Taxonomy" id="683846"/>
    <lineage>
        <taxon>Archaea</taxon>
        <taxon>Thermoproteota</taxon>
        <taxon>Thermoprotei</taxon>
        <taxon>Fervidicoccales</taxon>
        <taxon>Fervidicoccaceae</taxon>
        <taxon>Fervidicoccus</taxon>
    </lineage>
</organism>
<keyword evidence="4" id="KW-0791">Threonine biosynthesis</keyword>
<dbReference type="PROSITE" id="PS01042">
    <property type="entry name" value="HOMOSER_DHGENASE"/>
    <property type="match status" value="1"/>
</dbReference>
<feature type="active site" description="Proton donor" evidence="5">
    <location>
        <position position="252"/>
    </location>
</feature>
<dbReference type="EMBL" id="DSDY01000171">
    <property type="protein sequence ID" value="HDS11096.1"/>
    <property type="molecule type" value="Genomic_DNA"/>
</dbReference>
<dbReference type="GO" id="GO:0009088">
    <property type="term" value="P:threonine biosynthetic process"/>
    <property type="evidence" value="ECO:0007669"/>
    <property type="project" value="UniProtKB-UniPathway"/>
</dbReference>
<gene>
    <name evidence="8" type="ORF">ENO04_05755</name>
</gene>
<keyword evidence="3 4" id="KW-0560">Oxidoreductase</keyword>
<reference evidence="8" key="1">
    <citation type="journal article" date="2020" name="mSystems">
        <title>Genome- and Community-Level Interaction Insights into Carbon Utilization and Element Cycling Functions of Hydrothermarchaeota in Hydrothermal Sediment.</title>
        <authorList>
            <person name="Zhou Z."/>
            <person name="Liu Y."/>
            <person name="Xu W."/>
            <person name="Pan J."/>
            <person name="Luo Z.H."/>
            <person name="Li M."/>
        </authorList>
    </citation>
    <scope>NUCLEOTIDE SEQUENCE [LARGE SCALE GENOMIC DNA]</scope>
    <source>
        <strain evidence="8">SpSt-123</strain>
    </source>
</reference>
<dbReference type="InterPro" id="IPR022697">
    <property type="entry name" value="HDH_short"/>
</dbReference>
<dbReference type="PANTHER" id="PTHR43331">
    <property type="entry name" value="HOMOSERINE DEHYDROGENASE"/>
    <property type="match status" value="1"/>
</dbReference>
<keyword evidence="4 6" id="KW-0521">NADP</keyword>
<dbReference type="GO" id="GO:0004412">
    <property type="term" value="F:homoserine dehydrogenase activity"/>
    <property type="evidence" value="ECO:0007669"/>
    <property type="project" value="UniProtKB-EC"/>
</dbReference>
<evidence type="ECO:0000256" key="6">
    <source>
        <dbReference type="PIRSR" id="PIRSR036497-2"/>
    </source>
</evidence>
<dbReference type="AlphaFoldDB" id="A0A7C1E8Y2"/>
<dbReference type="InterPro" id="IPR036291">
    <property type="entry name" value="NAD(P)-bd_dom_sf"/>
</dbReference>
<feature type="binding site" evidence="6">
    <location>
        <begin position="45"/>
        <end position="50"/>
    </location>
    <ligand>
        <name>NADP(+)</name>
        <dbReference type="ChEBI" id="CHEBI:58349"/>
    </ligand>
</feature>
<dbReference type="EC" id="1.1.1.3" evidence="2 4"/>
<dbReference type="SUPFAM" id="SSF51735">
    <property type="entry name" value="NAD(P)-binding Rossmann-fold domains"/>
    <property type="match status" value="1"/>
</dbReference>
<dbReference type="InterPro" id="IPR019811">
    <property type="entry name" value="HDH_CS"/>
</dbReference>
<dbReference type="PIRSF" id="PIRSF036497">
    <property type="entry name" value="HDH_short"/>
    <property type="match status" value="1"/>
</dbReference>
<dbReference type="UniPathway" id="UPA00050">
    <property type="reaction ID" value="UER00063"/>
</dbReference>
<dbReference type="Gene3D" id="3.30.360.10">
    <property type="entry name" value="Dihydrodipicolinate Reductase, domain 2"/>
    <property type="match status" value="1"/>
</dbReference>
<keyword evidence="4" id="KW-0486">Methionine biosynthesis</keyword>
<comment type="catalytic activity">
    <reaction evidence="4">
        <text>L-homoserine + NADP(+) = L-aspartate 4-semialdehyde + NADPH + H(+)</text>
        <dbReference type="Rhea" id="RHEA:15761"/>
        <dbReference type="ChEBI" id="CHEBI:15378"/>
        <dbReference type="ChEBI" id="CHEBI:57476"/>
        <dbReference type="ChEBI" id="CHEBI:57783"/>
        <dbReference type="ChEBI" id="CHEBI:58349"/>
        <dbReference type="ChEBI" id="CHEBI:537519"/>
        <dbReference type="EC" id="1.1.1.3"/>
    </reaction>
</comment>
<evidence type="ECO:0000256" key="4">
    <source>
        <dbReference type="PIRNR" id="PIRNR036497"/>
    </source>
</evidence>
<feature type="domain" description="Homoserine dehydrogenase catalytic" evidence="7">
    <location>
        <begin position="191"/>
        <end position="358"/>
    </location>
</feature>
<dbReference type="PANTHER" id="PTHR43331:SF1">
    <property type="entry name" value="HOMOSERINE DEHYDROGENASE"/>
    <property type="match status" value="1"/>
</dbReference>
<name>A0A7C1E8Y2_9CREN</name>
<dbReference type="UniPathway" id="UPA00051">
    <property type="reaction ID" value="UER00465"/>
</dbReference>
<comment type="similarity">
    <text evidence="1 4">Belongs to the homoserine dehydrogenase family.</text>
</comment>
<evidence type="ECO:0000256" key="3">
    <source>
        <dbReference type="ARBA" id="ARBA00023002"/>
    </source>
</evidence>
<evidence type="ECO:0000259" key="7">
    <source>
        <dbReference type="Pfam" id="PF00742"/>
    </source>
</evidence>
<dbReference type="InterPro" id="IPR001342">
    <property type="entry name" value="HDH_cat"/>
</dbReference>
<sequence>MGFLFQLVSIRESPITFIQNTNYSRRGKTIAYIRMVVIVNIVVVGFGNVGKKVVERLNDPLFSGLRIKAVFSSMGGVVLREKSDYDYLFKLSTMNEPLSKHPRFNKISFMDYVQENSSGIAIFVIPPSYETGEPNLSMYRKAITSGYHIVTADKTGLAFDYQGLKKLARQYNVLLKYTATVAAGTPVLSVAKSLKYRKVQYIRAILNATSNYVLNLIESGKNWDEAISQAIKEGLAEPNPSIDIDGLDAAAKITILLNEMGINITMRDVDRKSLRIYSEEEIREAIKESLRLKQVAGYDSANKEVFVKPIFVPLISPLAFTEGAYNTVEFKVEDESIIIHGPAGPAWRTANVLLADVLEVLDEALGNE</sequence>
<dbReference type="SUPFAM" id="SSF55347">
    <property type="entry name" value="Glyceraldehyde-3-phosphate dehydrogenase-like, C-terminal domain"/>
    <property type="match status" value="1"/>
</dbReference>
<keyword evidence="4" id="KW-0028">Amino-acid biosynthesis</keyword>
<comment type="caution">
    <text evidence="8">The sequence shown here is derived from an EMBL/GenBank/DDBJ whole genome shotgun (WGS) entry which is preliminary data.</text>
</comment>
<proteinExistence type="inferred from homology"/>
<dbReference type="Gene3D" id="3.40.50.720">
    <property type="entry name" value="NAD(P)-binding Rossmann-like Domain"/>
    <property type="match status" value="1"/>
</dbReference>
<feature type="binding site" evidence="6">
    <location>
        <position position="154"/>
    </location>
    <ligand>
        <name>NADPH</name>
        <dbReference type="ChEBI" id="CHEBI:57783"/>
    </ligand>
</feature>
<dbReference type="Pfam" id="PF00742">
    <property type="entry name" value="Homoserine_dh"/>
    <property type="match status" value="1"/>
</dbReference>